<dbReference type="Proteomes" id="UP000295453">
    <property type="component" value="Unassembled WGS sequence"/>
</dbReference>
<dbReference type="Pfam" id="PF05088">
    <property type="entry name" value="Bac_GDH_CD"/>
    <property type="match status" value="1"/>
</dbReference>
<dbReference type="SUPFAM" id="SSF53223">
    <property type="entry name" value="Aminoacid dehydrogenase-like, N-terminal domain"/>
    <property type="match status" value="1"/>
</dbReference>
<dbReference type="InterPro" id="IPR049056">
    <property type="entry name" value="NAD_Glu_DH_HM3"/>
</dbReference>
<proteinExistence type="predicted"/>
<dbReference type="InterPro" id="IPR048381">
    <property type="entry name" value="GDH_C"/>
</dbReference>
<feature type="domain" description="NAD-glutamate dehydrogenase catalytic" evidence="1">
    <location>
        <begin position="197"/>
        <end position="693"/>
    </location>
</feature>
<evidence type="ECO:0000259" key="1">
    <source>
        <dbReference type="Pfam" id="PF05088"/>
    </source>
</evidence>
<keyword evidence="4" id="KW-1185">Reference proteome</keyword>
<feature type="domain" description="NAD-specific glutamate dehydrogenase C-terminal" evidence="2">
    <location>
        <begin position="738"/>
        <end position="1093"/>
    </location>
</feature>
<dbReference type="Pfam" id="PF21074">
    <property type="entry name" value="GDH_C"/>
    <property type="match status" value="1"/>
</dbReference>
<dbReference type="AlphaFoldDB" id="A0A4R1BZ61"/>
<dbReference type="InterPro" id="IPR028971">
    <property type="entry name" value="NAD-GDH_cat"/>
</dbReference>
<protein>
    <submittedName>
        <fullName evidence="3">Uncharacterized protein</fullName>
    </submittedName>
</protein>
<evidence type="ECO:0000313" key="3">
    <source>
        <dbReference type="EMBL" id="TCJ23420.1"/>
    </source>
</evidence>
<gene>
    <name evidence="3" type="ORF">EPD65_11200</name>
</gene>
<evidence type="ECO:0000259" key="2">
    <source>
        <dbReference type="Pfam" id="PF21074"/>
    </source>
</evidence>
<dbReference type="InterPro" id="IPR046346">
    <property type="entry name" value="Aminoacid_DH-like_N_sf"/>
</dbReference>
<reference evidence="3 4" key="1">
    <citation type="submission" date="2019-03" db="EMBL/GenBank/DDBJ databases">
        <authorList>
            <person name="Kim M.K.M."/>
        </authorList>
    </citation>
    <scope>NUCLEOTIDE SEQUENCE [LARGE SCALE GENOMIC DNA]</scope>
    <source>
        <strain evidence="3 4">18JY15-6</strain>
    </source>
</reference>
<dbReference type="OrthoDB" id="9758052at2"/>
<name>A0A4R1BZ61_9ACTN</name>
<evidence type="ECO:0000313" key="4">
    <source>
        <dbReference type="Proteomes" id="UP000295453"/>
    </source>
</evidence>
<dbReference type="GO" id="GO:0004069">
    <property type="term" value="F:L-aspartate:2-oxoglutarate aminotransferase activity"/>
    <property type="evidence" value="ECO:0007669"/>
    <property type="project" value="InterPro"/>
</dbReference>
<dbReference type="PANTHER" id="PTHR43403">
    <property type="entry name" value="NAD-SPECIFIC GLUTAMATE DEHYDROGENASE"/>
    <property type="match status" value="1"/>
</dbReference>
<organism evidence="3 4">
    <name type="scientific">Nocardioides jejuensis</name>
    <dbReference type="NCBI Taxonomy" id="2502782"/>
    <lineage>
        <taxon>Bacteria</taxon>
        <taxon>Bacillati</taxon>
        <taxon>Actinomycetota</taxon>
        <taxon>Actinomycetes</taxon>
        <taxon>Propionibacteriales</taxon>
        <taxon>Nocardioidaceae</taxon>
        <taxon>Nocardioides</taxon>
    </lineage>
</organism>
<dbReference type="InterPro" id="IPR036291">
    <property type="entry name" value="NAD(P)-bd_dom_sf"/>
</dbReference>
<dbReference type="EMBL" id="SJZJ01000017">
    <property type="protein sequence ID" value="TCJ23420.1"/>
    <property type="molecule type" value="Genomic_DNA"/>
</dbReference>
<dbReference type="InterPro" id="IPR007780">
    <property type="entry name" value="NAD_Glu_DH_bac"/>
</dbReference>
<dbReference type="SUPFAM" id="SSF51735">
    <property type="entry name" value="NAD(P)-binding Rossmann-fold domains"/>
    <property type="match status" value="1"/>
</dbReference>
<dbReference type="GO" id="GO:0004352">
    <property type="term" value="F:glutamate dehydrogenase (NAD+) activity"/>
    <property type="evidence" value="ECO:0007669"/>
    <property type="project" value="InterPro"/>
</dbReference>
<sequence length="1100" mass="117278">MRLHQSHTAIAQALNGLVTTTQLSPAPASAPASTASAPAAAPRVRIAPHDQPGHVACTVTWPAEPPLVADAVALFDSLGLRVARHGTDRDSDVFDLVGSVGDEDRFADALAAIHRGHAEQDGLNRLVTSAALDWRQVSLVRALCRYLRQAGSALGLDYVEQTLVRNTNAVRAIVTLFEARFDPDAEESAEEVAEAELVAALDGVATLDEDRVLRSIAEVVRATQRTSYWCRDAAGDPLPRITLKIEPGRLSFVPAPLPLVETWVYSPEVEGLHLRTARVARGGLRWSERPEDFRTEVLSLMKAQAVKNSVIVPAGAKGAFVVRAPLDGLAADAARDAVRAAYATFVRGLLDVTDNLVGGAEQPPVGVRRHDGTDSYLVVAADKGTATFSDLANSVAAEYDFWLGDAFASGGSAGYDHKGMGITARGAWVSVEAHLREIGLDPTRDELTVVGIGDMSGDVFGNGMLLSDRIRLVAAFDHRHIFLDPDPDPTASHAERQRLFDLPGSTWASYDASLLSAGGGVHSRQAKQIPLTPRVRERLGITEDRASMTPDELIAALLAAPVALLWNGGVGTYVKATDETHAQAGDTTNEAVRIDASRLRARIVGEGGNLGLTQRARIEFAQHGGRVNADFVDNSAGVDTSDHEVNLKVLIDAGVARGRFTPAERDDLLASMQDDVAAAVLADNRDQALAISLAVRRGALGLDRHSRLIAMLERDGRLVRSLENLPDDEELARRRARGEALSRPEVATLLAWSKGSVRADLLASDLPDDGAVQAMLDGYFPPPVRDAALIAAHPLVREIAGTVLANDLVNQAGPGFFCRLEERTGARLPEAAAAFFIAREALGLRELWHEVVAHLETAEVETVFDALARVQDLTEQASTWLLRHDRVGGGLAAEVTRLARQISQVRDALVDALDESQQALVDEERVRFVEAGLPEATAQRLALCGPLAAALDVVEAATRADALPLQATAAFFEVGRLLQLDWLRSRAVATPGNPHWVAHAWSAVADDLLSLQGELTVAALLRPADGCAGSGAPCDHQDHRCDAVASAAADGVVAAWAARHRQAVGRVDALVTELRAAPAVDLAMLTVAAQQLRALARSAA</sequence>
<accession>A0A4R1BZ61</accession>
<dbReference type="Pfam" id="PF21078">
    <property type="entry name" value="GDH_HM3"/>
    <property type="match status" value="1"/>
</dbReference>
<dbReference type="GO" id="GO:0006538">
    <property type="term" value="P:L-glutamate catabolic process"/>
    <property type="evidence" value="ECO:0007669"/>
    <property type="project" value="InterPro"/>
</dbReference>
<comment type="caution">
    <text evidence="3">The sequence shown here is derived from an EMBL/GenBank/DDBJ whole genome shotgun (WGS) entry which is preliminary data.</text>
</comment>
<dbReference type="Gene3D" id="3.40.50.720">
    <property type="entry name" value="NAD(P)-binding Rossmann-like Domain"/>
    <property type="match status" value="1"/>
</dbReference>
<dbReference type="PANTHER" id="PTHR43403:SF1">
    <property type="entry name" value="NAD-SPECIFIC GLUTAMATE DEHYDROGENASE"/>
    <property type="match status" value="1"/>
</dbReference>